<dbReference type="EMBL" id="JARVKF010000440">
    <property type="protein sequence ID" value="KAK9413340.1"/>
    <property type="molecule type" value="Genomic_DNA"/>
</dbReference>
<keyword evidence="4" id="KW-1185">Reference proteome</keyword>
<keyword evidence="2" id="KW-0812">Transmembrane</keyword>
<sequence length="126" mass="13629">MANTDGSPINCSEVFGCYTLGEFIILVLICGAIAVLISELWTTPPTPRAGHATEAITVVRDMSYDSPEFRSRYVSTYQAESGGSPADSCSRAAPPGPNLLTSSSIINDYQSDDRKSSPWYRNVDKT</sequence>
<reference evidence="3 4" key="1">
    <citation type="journal article" date="2024" name="J. Plant Pathol.">
        <title>Sequence and assembly of the genome of Seiridium unicorne, isolate CBS 538.82, causal agent of cypress canker disease.</title>
        <authorList>
            <person name="Scali E."/>
            <person name="Rocca G.D."/>
            <person name="Danti R."/>
            <person name="Garbelotto M."/>
            <person name="Barberini S."/>
            <person name="Baroncelli R."/>
            <person name="Emiliani G."/>
        </authorList>
    </citation>
    <scope>NUCLEOTIDE SEQUENCE [LARGE SCALE GENOMIC DNA]</scope>
    <source>
        <strain evidence="3 4">BM-138-508</strain>
    </source>
</reference>
<keyword evidence="2" id="KW-1133">Transmembrane helix</keyword>
<feature type="transmembrane region" description="Helical" evidence="2">
    <location>
        <begin position="23"/>
        <end position="41"/>
    </location>
</feature>
<keyword evidence="2" id="KW-0472">Membrane</keyword>
<evidence type="ECO:0000256" key="1">
    <source>
        <dbReference type="SAM" id="MobiDB-lite"/>
    </source>
</evidence>
<feature type="region of interest" description="Disordered" evidence="1">
    <location>
        <begin position="79"/>
        <end position="104"/>
    </location>
</feature>
<accession>A0ABR2UFU5</accession>
<organism evidence="3 4">
    <name type="scientific">Seiridium unicorne</name>
    <dbReference type="NCBI Taxonomy" id="138068"/>
    <lineage>
        <taxon>Eukaryota</taxon>
        <taxon>Fungi</taxon>
        <taxon>Dikarya</taxon>
        <taxon>Ascomycota</taxon>
        <taxon>Pezizomycotina</taxon>
        <taxon>Sordariomycetes</taxon>
        <taxon>Xylariomycetidae</taxon>
        <taxon>Amphisphaeriales</taxon>
        <taxon>Sporocadaceae</taxon>
        <taxon>Seiridium</taxon>
    </lineage>
</organism>
<evidence type="ECO:0000256" key="2">
    <source>
        <dbReference type="SAM" id="Phobius"/>
    </source>
</evidence>
<evidence type="ECO:0000313" key="3">
    <source>
        <dbReference type="EMBL" id="KAK9413340.1"/>
    </source>
</evidence>
<comment type="caution">
    <text evidence="3">The sequence shown here is derived from an EMBL/GenBank/DDBJ whole genome shotgun (WGS) entry which is preliminary data.</text>
</comment>
<proteinExistence type="predicted"/>
<name>A0ABR2UFU5_9PEZI</name>
<evidence type="ECO:0000313" key="4">
    <source>
        <dbReference type="Proteomes" id="UP001408356"/>
    </source>
</evidence>
<gene>
    <name evidence="3" type="ORF">SUNI508_02539</name>
</gene>
<protein>
    <submittedName>
        <fullName evidence="3">Uncharacterized protein</fullName>
    </submittedName>
</protein>
<dbReference type="Proteomes" id="UP001408356">
    <property type="component" value="Unassembled WGS sequence"/>
</dbReference>